<evidence type="ECO:0000256" key="7">
    <source>
        <dbReference type="ARBA" id="ARBA00022962"/>
    </source>
</evidence>
<dbReference type="InterPro" id="IPR029062">
    <property type="entry name" value="Class_I_gatase-like"/>
</dbReference>
<feature type="binding site" evidence="11">
    <location>
        <position position="243"/>
    </location>
    <ligand>
        <name>L-glutamine</name>
        <dbReference type="ChEBI" id="CHEBI:58359"/>
    </ligand>
</feature>
<evidence type="ECO:0000256" key="9">
    <source>
        <dbReference type="ARBA" id="ARBA00048816"/>
    </source>
</evidence>
<keyword evidence="6 11" id="KW-0067">ATP-binding</keyword>
<dbReference type="GO" id="GO:0004359">
    <property type="term" value="F:glutaminase activity"/>
    <property type="evidence" value="ECO:0007669"/>
    <property type="project" value="RHEA"/>
</dbReference>
<feature type="active site" evidence="11">
    <location>
        <position position="354"/>
    </location>
</feature>
<feature type="active site" evidence="11">
    <location>
        <position position="356"/>
    </location>
</feature>
<evidence type="ECO:0000256" key="2">
    <source>
        <dbReference type="ARBA" id="ARBA00005077"/>
    </source>
</evidence>
<dbReference type="PROSITE" id="PS51273">
    <property type="entry name" value="GATASE_TYPE_1"/>
    <property type="match status" value="1"/>
</dbReference>
<keyword evidence="11" id="KW-0028">Amino-acid biosynthesis</keyword>
<feature type="binding site" evidence="11">
    <location>
        <position position="274"/>
    </location>
    <ligand>
        <name>L-glutamine</name>
        <dbReference type="ChEBI" id="CHEBI:58359"/>
    </ligand>
</feature>
<sequence>MSQPAKLALEDGTVFTGTAFGAIGEVAGEACFNTSMTGYQEILTDPSYRGQILTMTYPQIGNYGVNVEDMESAKIHMAGFIVREVSRTVSNFRSDGSLDEFLKKNNVVGMAGIDTRALVRRLRSHGSMKAVLSSVDLDDASLVEKAKASAGLVGRNLVQEVLPEQQKMWEEDLSPWIKMGDRNRALTSRKEQDLHVVALDYGMKWNIPRHLRDLGCKVTVLPGTVSAEEVLSHNPDGIFLSNGPGDPEPLTGPVETIQGLLGKKPIFGICLGHQLLSLACGAKTFKLKFGHRGANQPVLDVETDKVEITSQNHGFAVEEASLPDCLEITHRNLNDNTVAGVKHKELPAFSVQYHPEASAGPHDSEYLFLRFREAMDESKGAATA</sequence>
<keyword evidence="5 11" id="KW-0547">Nucleotide-binding</keyword>
<evidence type="ECO:0000256" key="4">
    <source>
        <dbReference type="ARBA" id="ARBA00022598"/>
    </source>
</evidence>
<comment type="pathway">
    <text evidence="2 11">Amino-acid biosynthesis; L-arginine biosynthesis; carbamoyl phosphate from bicarbonate: step 1/1.</text>
</comment>
<feature type="binding site" evidence="11">
    <location>
        <position position="314"/>
    </location>
    <ligand>
        <name>L-glutamine</name>
        <dbReference type="ChEBI" id="CHEBI:58359"/>
    </ligand>
</feature>
<dbReference type="FunFam" id="3.50.30.20:FF:000001">
    <property type="entry name" value="Carbamoyl-phosphate synthase small chain"/>
    <property type="match status" value="1"/>
</dbReference>
<comment type="catalytic activity">
    <reaction evidence="9 11">
        <text>hydrogencarbonate + L-glutamine + 2 ATP + H2O = carbamoyl phosphate + L-glutamate + 2 ADP + phosphate + 2 H(+)</text>
        <dbReference type="Rhea" id="RHEA:18633"/>
        <dbReference type="ChEBI" id="CHEBI:15377"/>
        <dbReference type="ChEBI" id="CHEBI:15378"/>
        <dbReference type="ChEBI" id="CHEBI:17544"/>
        <dbReference type="ChEBI" id="CHEBI:29985"/>
        <dbReference type="ChEBI" id="CHEBI:30616"/>
        <dbReference type="ChEBI" id="CHEBI:43474"/>
        <dbReference type="ChEBI" id="CHEBI:58228"/>
        <dbReference type="ChEBI" id="CHEBI:58359"/>
        <dbReference type="ChEBI" id="CHEBI:456216"/>
        <dbReference type="EC" id="6.3.5.5"/>
    </reaction>
</comment>
<comment type="catalytic activity">
    <reaction evidence="10 11">
        <text>L-glutamine + H2O = L-glutamate + NH4(+)</text>
        <dbReference type="Rhea" id="RHEA:15889"/>
        <dbReference type="ChEBI" id="CHEBI:15377"/>
        <dbReference type="ChEBI" id="CHEBI:28938"/>
        <dbReference type="ChEBI" id="CHEBI:29985"/>
        <dbReference type="ChEBI" id="CHEBI:58359"/>
    </reaction>
</comment>
<dbReference type="GO" id="GO:0044205">
    <property type="term" value="P:'de novo' UMP biosynthetic process"/>
    <property type="evidence" value="ECO:0007669"/>
    <property type="project" value="UniProtKB-UniRule"/>
</dbReference>
<comment type="subunit">
    <text evidence="11">Composed of two chains; the small (or glutamine) chain promotes the hydrolysis of glutamine to ammonia, which is used by the large (or ammonia) chain to synthesize carbamoyl phosphate. Tetramer of heterodimers (alpha,beta)4.</text>
</comment>
<evidence type="ECO:0000313" key="14">
    <source>
        <dbReference type="Proteomes" id="UP000240009"/>
    </source>
</evidence>
<feature type="active site" description="Nucleophile" evidence="11">
    <location>
        <position position="270"/>
    </location>
</feature>
<feature type="binding site" evidence="11">
    <location>
        <position position="271"/>
    </location>
    <ligand>
        <name>L-glutamine</name>
        <dbReference type="ChEBI" id="CHEBI:58359"/>
    </ligand>
</feature>
<dbReference type="SUPFAM" id="SSF52317">
    <property type="entry name" value="Class I glutamine amidotransferase-like"/>
    <property type="match status" value="1"/>
</dbReference>
<dbReference type="SMART" id="SM01097">
    <property type="entry name" value="CPSase_sm_chain"/>
    <property type="match status" value="1"/>
</dbReference>
<dbReference type="HAMAP" id="MF_01209">
    <property type="entry name" value="CPSase_S_chain"/>
    <property type="match status" value="1"/>
</dbReference>
<feature type="domain" description="Carbamoyl-phosphate synthase small subunit N-terminal" evidence="12">
    <location>
        <begin position="3"/>
        <end position="133"/>
    </location>
</feature>
<dbReference type="NCBIfam" id="NF009475">
    <property type="entry name" value="PRK12838.1"/>
    <property type="match status" value="1"/>
</dbReference>
<comment type="pathway">
    <text evidence="1 11">Pyrimidine metabolism; UMP biosynthesis via de novo pathway; (S)-dihydroorotate from bicarbonate: step 1/3.</text>
</comment>
<keyword evidence="8 11" id="KW-0665">Pyrimidine biosynthesis</keyword>
<dbReference type="Proteomes" id="UP000240009">
    <property type="component" value="Unassembled WGS sequence"/>
</dbReference>
<dbReference type="NCBIfam" id="TIGR01368">
    <property type="entry name" value="CPSaseIIsmall"/>
    <property type="match status" value="1"/>
</dbReference>
<dbReference type="EC" id="6.3.5.5" evidence="11"/>
<comment type="similarity">
    <text evidence="3 11">Belongs to the CarA family.</text>
</comment>
<dbReference type="SUPFAM" id="SSF52021">
    <property type="entry name" value="Carbamoyl phosphate synthetase, small subunit N-terminal domain"/>
    <property type="match status" value="1"/>
</dbReference>
<evidence type="ECO:0000313" key="13">
    <source>
        <dbReference type="EMBL" id="PQO27967.1"/>
    </source>
</evidence>
<dbReference type="InterPro" id="IPR035686">
    <property type="entry name" value="CPSase_GATase1"/>
</dbReference>
<dbReference type="PANTHER" id="PTHR43418">
    <property type="entry name" value="MULTIFUNCTIONAL TRYPTOPHAN BIOSYNTHESIS PROTEIN-RELATED"/>
    <property type="match status" value="1"/>
</dbReference>
<evidence type="ECO:0000256" key="5">
    <source>
        <dbReference type="ARBA" id="ARBA00022741"/>
    </source>
</evidence>
<keyword evidence="4 11" id="KW-0436">Ligase</keyword>
<feature type="region of interest" description="CPSase" evidence="11">
    <location>
        <begin position="1"/>
        <end position="194"/>
    </location>
</feature>
<dbReference type="InterPro" id="IPR002474">
    <property type="entry name" value="CarbamoylP_synth_ssu_N"/>
</dbReference>
<evidence type="ECO:0000256" key="6">
    <source>
        <dbReference type="ARBA" id="ARBA00022840"/>
    </source>
</evidence>
<dbReference type="Pfam" id="PF00988">
    <property type="entry name" value="CPSase_sm_chain"/>
    <property type="match status" value="1"/>
</dbReference>
<dbReference type="AlphaFoldDB" id="A0A2S8F733"/>
<dbReference type="GO" id="GO:0004088">
    <property type="term" value="F:carbamoyl-phosphate synthase (glutamine-hydrolyzing) activity"/>
    <property type="evidence" value="ECO:0007669"/>
    <property type="project" value="UniProtKB-UniRule"/>
</dbReference>
<dbReference type="PRINTS" id="PR00096">
    <property type="entry name" value="GATASE"/>
</dbReference>
<dbReference type="GO" id="GO:0006526">
    <property type="term" value="P:L-arginine biosynthetic process"/>
    <property type="evidence" value="ECO:0007669"/>
    <property type="project" value="UniProtKB-UniRule"/>
</dbReference>
<keyword evidence="11" id="KW-0055">Arginine biosynthesis</keyword>
<proteinExistence type="inferred from homology"/>
<feature type="binding site" evidence="11">
    <location>
        <position position="315"/>
    </location>
    <ligand>
        <name>L-glutamine</name>
        <dbReference type="ChEBI" id="CHEBI:58359"/>
    </ligand>
</feature>
<organism evidence="13 14">
    <name type="scientific">Blastopirellula marina</name>
    <dbReference type="NCBI Taxonomy" id="124"/>
    <lineage>
        <taxon>Bacteria</taxon>
        <taxon>Pseudomonadati</taxon>
        <taxon>Planctomycetota</taxon>
        <taxon>Planctomycetia</taxon>
        <taxon>Pirellulales</taxon>
        <taxon>Pirellulaceae</taxon>
        <taxon>Blastopirellula</taxon>
    </lineage>
</organism>
<dbReference type="OrthoDB" id="9804328at2"/>
<accession>A0A2S8F733</accession>
<dbReference type="InterPro" id="IPR036480">
    <property type="entry name" value="CarbP_synth_ssu_N_sf"/>
</dbReference>
<dbReference type="GO" id="GO:0006207">
    <property type="term" value="P:'de novo' pyrimidine nucleobase biosynthetic process"/>
    <property type="evidence" value="ECO:0007669"/>
    <property type="project" value="InterPro"/>
</dbReference>
<comment type="caution">
    <text evidence="13">The sequence shown here is derived from an EMBL/GenBank/DDBJ whole genome shotgun (WGS) entry which is preliminary data.</text>
</comment>
<dbReference type="CDD" id="cd01744">
    <property type="entry name" value="GATase1_CPSase"/>
    <property type="match status" value="1"/>
</dbReference>
<dbReference type="UniPathway" id="UPA00070">
    <property type="reaction ID" value="UER00115"/>
</dbReference>
<feature type="binding site" evidence="11">
    <location>
        <position position="312"/>
    </location>
    <ligand>
        <name>L-glutamine</name>
        <dbReference type="ChEBI" id="CHEBI:58359"/>
    </ligand>
</feature>
<dbReference type="Gene3D" id="3.50.30.20">
    <property type="entry name" value="Carbamoyl-phosphate synthase small subunit, N-terminal domain"/>
    <property type="match status" value="1"/>
</dbReference>
<dbReference type="PRINTS" id="PR00099">
    <property type="entry name" value="CPSGATASE"/>
</dbReference>
<evidence type="ECO:0000256" key="11">
    <source>
        <dbReference type="HAMAP-Rule" id="MF_01209"/>
    </source>
</evidence>
<dbReference type="UniPathway" id="UPA00068">
    <property type="reaction ID" value="UER00171"/>
</dbReference>
<protein>
    <recommendedName>
        <fullName evidence="11">Carbamoyl phosphate synthase small chain</fullName>
        <ecNumber evidence="11">6.3.5.5</ecNumber>
    </recommendedName>
    <alternativeName>
        <fullName evidence="11">Carbamoyl phosphate synthetase glutamine chain</fullName>
    </alternativeName>
</protein>
<keyword evidence="7 11" id="KW-0315">Glutamine amidotransferase</keyword>
<comment type="function">
    <text evidence="11">Small subunit of the glutamine-dependent carbamoyl phosphate synthetase (CPSase). CPSase catalyzes the formation of carbamoyl phosphate from the ammonia moiety of glutamine, carbonate, and phosphate donated by ATP, constituting the first step of 2 biosynthetic pathways, one leading to arginine and/or urea and the other to pyrimidine nucleotides. The small subunit (glutamine amidotransferase) binds and cleaves glutamine to supply the large subunit with the substrate ammonia.</text>
</comment>
<evidence type="ECO:0000256" key="3">
    <source>
        <dbReference type="ARBA" id="ARBA00007800"/>
    </source>
</evidence>
<dbReference type="InterPro" id="IPR006274">
    <property type="entry name" value="CarbamoylP_synth_ssu"/>
</dbReference>
<dbReference type="PANTHER" id="PTHR43418:SF7">
    <property type="entry name" value="CARBAMOYL-PHOSPHATE SYNTHASE SMALL CHAIN"/>
    <property type="match status" value="1"/>
</dbReference>
<name>A0A2S8F733_9BACT</name>
<evidence type="ECO:0000256" key="8">
    <source>
        <dbReference type="ARBA" id="ARBA00022975"/>
    </source>
</evidence>
<evidence type="ECO:0000256" key="1">
    <source>
        <dbReference type="ARBA" id="ARBA00004812"/>
    </source>
</evidence>
<reference evidence="13 14" key="1">
    <citation type="submission" date="2018-02" db="EMBL/GenBank/DDBJ databases">
        <title>Comparative genomes isolates from brazilian mangrove.</title>
        <authorList>
            <person name="Araujo J.E."/>
            <person name="Taketani R.G."/>
            <person name="Silva M.C.P."/>
            <person name="Loureco M.V."/>
            <person name="Andreote F.D."/>
        </authorList>
    </citation>
    <scope>NUCLEOTIDE SEQUENCE [LARGE SCALE GENOMIC DNA]</scope>
    <source>
        <strain evidence="13 14">HEX-2 MGV</strain>
    </source>
</reference>
<dbReference type="InterPro" id="IPR017926">
    <property type="entry name" value="GATASE"/>
</dbReference>
<dbReference type="EMBL" id="PUIA01000051">
    <property type="protein sequence ID" value="PQO27967.1"/>
    <property type="molecule type" value="Genomic_DNA"/>
</dbReference>
<gene>
    <name evidence="11" type="primary">carA</name>
    <name evidence="13" type="ORF">C5Y96_16440</name>
</gene>
<dbReference type="RefSeq" id="WP_105355512.1">
    <property type="nucleotide sequence ID" value="NZ_PUIA01000051.1"/>
</dbReference>
<feature type="binding site" evidence="11">
    <location>
        <position position="47"/>
    </location>
    <ligand>
        <name>L-glutamine</name>
        <dbReference type="ChEBI" id="CHEBI:58359"/>
    </ligand>
</feature>
<dbReference type="GO" id="GO:0006541">
    <property type="term" value="P:glutamine metabolic process"/>
    <property type="evidence" value="ECO:0007669"/>
    <property type="project" value="InterPro"/>
</dbReference>
<feature type="binding site" evidence="11">
    <location>
        <position position="245"/>
    </location>
    <ligand>
        <name>L-glutamine</name>
        <dbReference type="ChEBI" id="CHEBI:58359"/>
    </ligand>
</feature>
<dbReference type="PRINTS" id="PR00097">
    <property type="entry name" value="ANTSNTHASEII"/>
</dbReference>
<dbReference type="GO" id="GO:0005524">
    <property type="term" value="F:ATP binding"/>
    <property type="evidence" value="ECO:0007669"/>
    <property type="project" value="UniProtKB-UniRule"/>
</dbReference>
<dbReference type="InterPro" id="IPR050472">
    <property type="entry name" value="Anth_synth/Amidotransfase"/>
</dbReference>
<evidence type="ECO:0000259" key="12">
    <source>
        <dbReference type="SMART" id="SM01097"/>
    </source>
</evidence>
<evidence type="ECO:0000256" key="10">
    <source>
        <dbReference type="ARBA" id="ARBA00049285"/>
    </source>
</evidence>
<dbReference type="Gene3D" id="3.40.50.880">
    <property type="match status" value="1"/>
</dbReference>
<dbReference type="FunFam" id="3.40.50.880:FF:000029">
    <property type="entry name" value="Carbamoyl-phosphate synthase small chain"/>
    <property type="match status" value="1"/>
</dbReference>
<dbReference type="Pfam" id="PF00117">
    <property type="entry name" value="GATase"/>
    <property type="match status" value="1"/>
</dbReference>